<name>A0A1X9NE90_9GAMM</name>
<evidence type="ECO:0000256" key="8">
    <source>
        <dbReference type="ARBA" id="ARBA00023136"/>
    </source>
</evidence>
<keyword evidence="6 11" id="KW-0812">Transmembrane</keyword>
<sequence length="181" mass="19214">MKKKQYGLNLIELMAVMVVLAVIMSTGVPALQNTIASTAVNAEARSIYKSITAARNEAINKNSVVTLARKGSSANNWSEGWITYIDAGQEGNQAINTADGDLLLSDFTVAQDAVTVYTNAAANNWITFDADGRLDDNPIEIAVCNLDRDNGLDGSMIAISRAGRVSISIIDAADKTSQCSP</sequence>
<reference evidence="13 14" key="1">
    <citation type="submission" date="2016-11" db="EMBL/GenBank/DDBJ databases">
        <title>Trade-off between light-utilization and light-protection in marine flavobacteria.</title>
        <authorList>
            <person name="Kumagai Y."/>
        </authorList>
    </citation>
    <scope>NUCLEOTIDE SEQUENCE [LARGE SCALE GENOMIC DNA]</scope>
    <source>
        <strain evidence="13 14">NBRC 107125</strain>
    </source>
</reference>
<dbReference type="Pfam" id="PF12019">
    <property type="entry name" value="GspH"/>
    <property type="match status" value="1"/>
</dbReference>
<keyword evidence="4" id="KW-0488">Methylation</keyword>
<dbReference type="NCBIfam" id="TIGR02532">
    <property type="entry name" value="IV_pilin_GFxxxE"/>
    <property type="match status" value="1"/>
</dbReference>
<protein>
    <recommendedName>
        <fullName evidence="2">Type II secretion system protein H</fullName>
    </recommendedName>
    <alternativeName>
        <fullName evidence="10">General secretion pathway protein H</fullName>
    </alternativeName>
</protein>
<evidence type="ECO:0000259" key="12">
    <source>
        <dbReference type="Pfam" id="PF12019"/>
    </source>
</evidence>
<accession>A0A1X9NE90</accession>
<dbReference type="STRING" id="716816.BST96_15955"/>
<comment type="similarity">
    <text evidence="9">Belongs to the GSP H family.</text>
</comment>
<keyword evidence="14" id="KW-1185">Reference proteome</keyword>
<proteinExistence type="inferred from homology"/>
<evidence type="ECO:0000313" key="13">
    <source>
        <dbReference type="EMBL" id="ARN75471.1"/>
    </source>
</evidence>
<evidence type="ECO:0000256" key="6">
    <source>
        <dbReference type="ARBA" id="ARBA00022692"/>
    </source>
</evidence>
<organism evidence="13 14">
    <name type="scientific">Oceanicoccus sagamiensis</name>
    <dbReference type="NCBI Taxonomy" id="716816"/>
    <lineage>
        <taxon>Bacteria</taxon>
        <taxon>Pseudomonadati</taxon>
        <taxon>Pseudomonadota</taxon>
        <taxon>Gammaproteobacteria</taxon>
        <taxon>Cellvibrionales</taxon>
        <taxon>Spongiibacteraceae</taxon>
        <taxon>Oceanicoccus</taxon>
    </lineage>
</organism>
<dbReference type="Proteomes" id="UP000193450">
    <property type="component" value="Chromosome"/>
</dbReference>
<dbReference type="InterPro" id="IPR012902">
    <property type="entry name" value="N_methyl_site"/>
</dbReference>
<keyword evidence="5" id="KW-0997">Cell inner membrane</keyword>
<keyword evidence="3" id="KW-1003">Cell membrane</keyword>
<feature type="domain" description="General secretion pathway GspH" evidence="12">
    <location>
        <begin position="43"/>
        <end position="163"/>
    </location>
</feature>
<evidence type="ECO:0000256" key="3">
    <source>
        <dbReference type="ARBA" id="ARBA00022475"/>
    </source>
</evidence>
<dbReference type="SUPFAM" id="SSF54523">
    <property type="entry name" value="Pili subunits"/>
    <property type="match status" value="1"/>
</dbReference>
<evidence type="ECO:0000256" key="2">
    <source>
        <dbReference type="ARBA" id="ARBA00021549"/>
    </source>
</evidence>
<evidence type="ECO:0000256" key="5">
    <source>
        <dbReference type="ARBA" id="ARBA00022519"/>
    </source>
</evidence>
<dbReference type="RefSeq" id="WP_085759649.1">
    <property type="nucleotide sequence ID" value="NZ_CP019343.1"/>
</dbReference>
<dbReference type="InterPro" id="IPR022346">
    <property type="entry name" value="T2SS_GspH"/>
</dbReference>
<gene>
    <name evidence="13" type="ORF">BST96_15955</name>
</gene>
<dbReference type="GO" id="GO:0005886">
    <property type="term" value="C:plasma membrane"/>
    <property type="evidence" value="ECO:0007669"/>
    <property type="project" value="UniProtKB-SubCell"/>
</dbReference>
<evidence type="ECO:0000256" key="9">
    <source>
        <dbReference type="ARBA" id="ARBA00025772"/>
    </source>
</evidence>
<dbReference type="InterPro" id="IPR045584">
    <property type="entry name" value="Pilin-like"/>
</dbReference>
<keyword evidence="7 11" id="KW-1133">Transmembrane helix</keyword>
<dbReference type="EMBL" id="CP019343">
    <property type="protein sequence ID" value="ARN75471.1"/>
    <property type="molecule type" value="Genomic_DNA"/>
</dbReference>
<feature type="transmembrane region" description="Helical" evidence="11">
    <location>
        <begin position="7"/>
        <end position="31"/>
    </location>
</feature>
<evidence type="ECO:0000313" key="14">
    <source>
        <dbReference type="Proteomes" id="UP000193450"/>
    </source>
</evidence>
<dbReference type="GO" id="GO:0015627">
    <property type="term" value="C:type II protein secretion system complex"/>
    <property type="evidence" value="ECO:0007669"/>
    <property type="project" value="InterPro"/>
</dbReference>
<evidence type="ECO:0000256" key="1">
    <source>
        <dbReference type="ARBA" id="ARBA00004377"/>
    </source>
</evidence>
<evidence type="ECO:0000256" key="4">
    <source>
        <dbReference type="ARBA" id="ARBA00022481"/>
    </source>
</evidence>
<dbReference type="Gene3D" id="3.55.40.10">
    <property type="entry name" value="minor pseudopilin epsh domain"/>
    <property type="match status" value="1"/>
</dbReference>
<evidence type="ECO:0000256" key="10">
    <source>
        <dbReference type="ARBA" id="ARBA00030775"/>
    </source>
</evidence>
<dbReference type="GO" id="GO:0015628">
    <property type="term" value="P:protein secretion by the type II secretion system"/>
    <property type="evidence" value="ECO:0007669"/>
    <property type="project" value="InterPro"/>
</dbReference>
<evidence type="ECO:0000256" key="7">
    <source>
        <dbReference type="ARBA" id="ARBA00022989"/>
    </source>
</evidence>
<keyword evidence="8 11" id="KW-0472">Membrane</keyword>
<evidence type="ECO:0000256" key="11">
    <source>
        <dbReference type="SAM" id="Phobius"/>
    </source>
</evidence>
<dbReference type="AlphaFoldDB" id="A0A1X9NE90"/>
<comment type="subcellular location">
    <subcellularLocation>
        <location evidence="1">Cell inner membrane</location>
        <topology evidence="1">Single-pass membrane protein</topology>
    </subcellularLocation>
</comment>
<dbReference type="KEGG" id="osg:BST96_15955"/>